<evidence type="ECO:0000313" key="2">
    <source>
        <dbReference type="Proteomes" id="UP000011115"/>
    </source>
</evidence>
<reference evidence="1" key="2">
    <citation type="submission" date="2015-06" db="UniProtKB">
        <authorList>
            <consortium name="EnsemblPlants"/>
        </authorList>
    </citation>
    <scope>IDENTIFICATION</scope>
    <source>
        <strain evidence="1">DM1-3 516 R44</strain>
    </source>
</reference>
<dbReference type="EnsemblPlants" id="PGSC0003DMT400068518">
    <property type="protein sequence ID" value="PGSC0003DMT400068518"/>
    <property type="gene ID" value="PGSC0003DMG400026650"/>
</dbReference>
<name>M1CJ67_SOLTU</name>
<evidence type="ECO:0000313" key="1">
    <source>
        <dbReference type="EnsemblPlants" id="PGSC0003DMT400068518"/>
    </source>
</evidence>
<sequence>MVVGPICQRLLTALAESKERRRVSLVARGCSRRSKGDEELTWSSLASIFAEEEGLGVSRRGGEQAARGFSGACWTKMEEVAIFAGK</sequence>
<dbReference type="AlphaFoldDB" id="M1CJ67"/>
<dbReference type="Gramene" id="PGSC0003DMT400068518">
    <property type="protein sequence ID" value="PGSC0003DMT400068518"/>
    <property type="gene ID" value="PGSC0003DMG400026650"/>
</dbReference>
<organism evidence="1 2">
    <name type="scientific">Solanum tuberosum</name>
    <name type="common">Potato</name>
    <dbReference type="NCBI Taxonomy" id="4113"/>
    <lineage>
        <taxon>Eukaryota</taxon>
        <taxon>Viridiplantae</taxon>
        <taxon>Streptophyta</taxon>
        <taxon>Embryophyta</taxon>
        <taxon>Tracheophyta</taxon>
        <taxon>Spermatophyta</taxon>
        <taxon>Magnoliopsida</taxon>
        <taxon>eudicotyledons</taxon>
        <taxon>Gunneridae</taxon>
        <taxon>Pentapetalae</taxon>
        <taxon>asterids</taxon>
        <taxon>lamiids</taxon>
        <taxon>Solanales</taxon>
        <taxon>Solanaceae</taxon>
        <taxon>Solanoideae</taxon>
        <taxon>Solaneae</taxon>
        <taxon>Solanum</taxon>
    </lineage>
</organism>
<reference evidence="2" key="1">
    <citation type="journal article" date="2011" name="Nature">
        <title>Genome sequence and analysis of the tuber crop potato.</title>
        <authorList>
            <consortium name="The Potato Genome Sequencing Consortium"/>
        </authorList>
    </citation>
    <scope>NUCLEOTIDE SEQUENCE [LARGE SCALE GENOMIC DNA]</scope>
    <source>
        <strain evidence="2">cv. DM1-3 516 R44</strain>
    </source>
</reference>
<protein>
    <submittedName>
        <fullName evidence="1">Uncharacterized protein</fullName>
    </submittedName>
</protein>
<accession>M1CJ67</accession>
<dbReference type="InParanoid" id="M1CJ67"/>
<keyword evidence="2" id="KW-1185">Reference proteome</keyword>
<proteinExistence type="predicted"/>
<dbReference type="PaxDb" id="4113-PGSC0003DMT400068518"/>
<dbReference type="HOGENOM" id="CLU_2502345_0_0_1"/>
<dbReference type="Proteomes" id="UP000011115">
    <property type="component" value="Unassembled WGS sequence"/>
</dbReference>